<evidence type="ECO:0000256" key="2">
    <source>
        <dbReference type="ARBA" id="ARBA00022517"/>
    </source>
</evidence>
<organism evidence="9">
    <name type="scientific">Eucalyptus grandis</name>
    <name type="common">Flooded gum</name>
    <dbReference type="NCBI Taxonomy" id="71139"/>
    <lineage>
        <taxon>Eukaryota</taxon>
        <taxon>Viridiplantae</taxon>
        <taxon>Streptophyta</taxon>
        <taxon>Embryophyta</taxon>
        <taxon>Tracheophyta</taxon>
        <taxon>Spermatophyta</taxon>
        <taxon>Magnoliopsida</taxon>
        <taxon>eudicotyledons</taxon>
        <taxon>Gunneridae</taxon>
        <taxon>Pentapetalae</taxon>
        <taxon>rosids</taxon>
        <taxon>malvids</taxon>
        <taxon>Myrtales</taxon>
        <taxon>Myrtaceae</taxon>
        <taxon>Myrtoideae</taxon>
        <taxon>Eucalypteae</taxon>
        <taxon>Eucalyptus</taxon>
    </lineage>
</organism>
<feature type="compositionally biased region" description="Basic and acidic residues" evidence="7">
    <location>
        <begin position="246"/>
        <end position="264"/>
    </location>
</feature>
<protein>
    <recommendedName>
        <fullName evidence="8">UTP23 sensor motif region domain-containing protein</fullName>
    </recommendedName>
</protein>
<dbReference type="GO" id="GO:0006364">
    <property type="term" value="P:rRNA processing"/>
    <property type="evidence" value="ECO:0007669"/>
    <property type="project" value="UniProtKB-KW"/>
</dbReference>
<dbReference type="Gramene" id="KCW55759">
    <property type="protein sequence ID" value="KCW55759"/>
    <property type="gene ID" value="EUGRSUZ_I01592"/>
</dbReference>
<evidence type="ECO:0000256" key="5">
    <source>
        <dbReference type="ARBA" id="ARBA00037300"/>
    </source>
</evidence>
<dbReference type="GO" id="GO:0070181">
    <property type="term" value="F:small ribosomal subunit rRNA binding"/>
    <property type="evidence" value="ECO:0000318"/>
    <property type="project" value="GO_Central"/>
</dbReference>
<name>A0A059AQR2_EUCGR</name>
<dbReference type="STRING" id="71139.A0A059AQR2"/>
<accession>A0A059AQR2</accession>
<feature type="domain" description="UTP23 sensor motif region" evidence="8">
    <location>
        <begin position="227"/>
        <end position="244"/>
    </location>
</feature>
<evidence type="ECO:0000256" key="4">
    <source>
        <dbReference type="ARBA" id="ARBA00023242"/>
    </source>
</evidence>
<dbReference type="OrthoDB" id="25675at2759"/>
<comment type="function">
    <text evidence="5">Involved in rRNA-processing and ribosome biogenesis.</text>
</comment>
<dbReference type="EMBL" id="KK198761">
    <property type="protein sequence ID" value="KCW55760.1"/>
    <property type="molecule type" value="Genomic_DNA"/>
</dbReference>
<dbReference type="FunFam" id="3.40.50.1010:FF:000006">
    <property type="entry name" value="rRNA-processing protein UTP23 homolog"/>
    <property type="match status" value="1"/>
</dbReference>
<comment type="similarity">
    <text evidence="6">Belongs to the UTP23/FCF1 family. UTP23 subfamily.</text>
</comment>
<dbReference type="AlphaFoldDB" id="A0A059AQR2"/>
<dbReference type="CDD" id="cd08553">
    <property type="entry name" value="PIN_Fcf1-like"/>
    <property type="match status" value="1"/>
</dbReference>
<feature type="compositionally biased region" description="Acidic residues" evidence="7">
    <location>
        <begin position="191"/>
        <end position="200"/>
    </location>
</feature>
<dbReference type="SUPFAM" id="SSF88723">
    <property type="entry name" value="PIN domain-like"/>
    <property type="match status" value="1"/>
</dbReference>
<sequence length="286" mass="32189">MRVRRQRRHRKAVRFYTACFGFRQPFRVLCDGTFVHHLVVNKIAPPDKALSDILSASVKLFTTRCVLNELRRLGGSHAHSLNAAKDLMIARCDHEGKMKADGCISEIIGENNPEHFFVATQDTDLRRKLLEIPGVPAIYGLRNALFLEQPSTTQRQFVKTSEEGRLHMTELERKMLKKRTTNILGAKMSEDSSDEQEDSGEQNLESSALTKPQAVNKILGVKDKVQFKRKKAKGPNPLSCLKKKAHENSKPSSEKEKKDGDGTVRSRGRKRKRSRKGKISSDVGAG</sequence>
<gene>
    <name evidence="9" type="ORF">EUGRSUZ_I01592</name>
</gene>
<dbReference type="EMBL" id="KK198761">
    <property type="protein sequence ID" value="KCW55759.1"/>
    <property type="molecule type" value="Genomic_DNA"/>
</dbReference>
<proteinExistence type="inferred from homology"/>
<evidence type="ECO:0000256" key="7">
    <source>
        <dbReference type="SAM" id="MobiDB-lite"/>
    </source>
</evidence>
<evidence type="ECO:0000256" key="3">
    <source>
        <dbReference type="ARBA" id="ARBA00022552"/>
    </source>
</evidence>
<dbReference type="OMA" id="HTSGLQM"/>
<dbReference type="Gramene" id="KCW55760">
    <property type="protein sequence ID" value="KCW55760"/>
    <property type="gene ID" value="EUGRSUZ_I01592"/>
</dbReference>
<dbReference type="PANTHER" id="PTHR12416">
    <property type="entry name" value="RRNA-PROCESSING PROTEIN UTP23 HOMOLOG"/>
    <property type="match status" value="1"/>
</dbReference>
<keyword evidence="3" id="KW-0698">rRNA processing</keyword>
<dbReference type="Pfam" id="PF24779">
    <property type="entry name" value="UTP23_sensor"/>
    <property type="match status" value="1"/>
</dbReference>
<keyword evidence="2" id="KW-0690">Ribosome biogenesis</keyword>
<dbReference type="Gene3D" id="3.40.50.1010">
    <property type="entry name" value="5'-nuclease"/>
    <property type="match status" value="1"/>
</dbReference>
<dbReference type="GO" id="GO:0005730">
    <property type="term" value="C:nucleolus"/>
    <property type="evidence" value="ECO:0000318"/>
    <property type="project" value="GO_Central"/>
</dbReference>
<evidence type="ECO:0000256" key="1">
    <source>
        <dbReference type="ARBA" id="ARBA00004604"/>
    </source>
</evidence>
<dbReference type="eggNOG" id="KOG3164">
    <property type="taxonomic scope" value="Eukaryota"/>
</dbReference>
<dbReference type="InterPro" id="IPR006984">
    <property type="entry name" value="Fcf1/UTP23"/>
</dbReference>
<dbReference type="InterPro" id="IPR057776">
    <property type="entry name" value="UTP23_sensor"/>
</dbReference>
<evidence type="ECO:0000313" key="9">
    <source>
        <dbReference type="EMBL" id="KCW55760.1"/>
    </source>
</evidence>
<dbReference type="GO" id="GO:0032040">
    <property type="term" value="C:small-subunit processome"/>
    <property type="evidence" value="ECO:0000318"/>
    <property type="project" value="GO_Central"/>
</dbReference>
<dbReference type="InterPro" id="IPR029060">
    <property type="entry name" value="PIN-like_dom_sf"/>
</dbReference>
<keyword evidence="4" id="KW-0539">Nucleus</keyword>
<dbReference type="FunCoup" id="A0A059AQR2">
    <property type="interactions" value="2944"/>
</dbReference>
<feature type="compositionally biased region" description="Basic residues" evidence="7">
    <location>
        <begin position="266"/>
        <end position="278"/>
    </location>
</feature>
<reference evidence="9" key="1">
    <citation type="submission" date="2013-07" db="EMBL/GenBank/DDBJ databases">
        <title>The genome of Eucalyptus grandis.</title>
        <authorList>
            <person name="Schmutz J."/>
            <person name="Hayes R."/>
            <person name="Myburg A."/>
            <person name="Tuskan G."/>
            <person name="Grattapaglia D."/>
            <person name="Rokhsar D.S."/>
        </authorList>
    </citation>
    <scope>NUCLEOTIDE SEQUENCE</scope>
    <source>
        <tissue evidence="9">Leaf extractions</tissue>
    </source>
</reference>
<dbReference type="Pfam" id="PF04900">
    <property type="entry name" value="Fcf1"/>
    <property type="match status" value="1"/>
</dbReference>
<evidence type="ECO:0000256" key="6">
    <source>
        <dbReference type="ARBA" id="ARBA00038503"/>
    </source>
</evidence>
<feature type="region of interest" description="Disordered" evidence="7">
    <location>
        <begin position="187"/>
        <end position="286"/>
    </location>
</feature>
<evidence type="ECO:0000259" key="8">
    <source>
        <dbReference type="Pfam" id="PF24779"/>
    </source>
</evidence>
<comment type="subcellular location">
    <subcellularLocation>
        <location evidence="1">Nucleus</location>
        <location evidence="1">Nucleolus</location>
    </subcellularLocation>
</comment>
<dbReference type="KEGG" id="egr:104419093"/>